<dbReference type="RefSeq" id="WP_189654027.1">
    <property type="nucleotide sequence ID" value="NZ_BMRC01000054.1"/>
</dbReference>
<comment type="caution">
    <text evidence="1">The sequence shown here is derived from an EMBL/GenBank/DDBJ whole genome shotgun (WGS) entry which is preliminary data.</text>
</comment>
<gene>
    <name evidence="1" type="ORF">ACFFV7_53350</name>
</gene>
<evidence type="ECO:0000313" key="2">
    <source>
        <dbReference type="Proteomes" id="UP001589647"/>
    </source>
</evidence>
<sequence>MRPTLDDISINDTEVRLQLGDPPCPVPEPFAVLLLQLAESRANMNTAANPRARWLFPGQCAREPLNAATIREELRLLGFPGGAVREAALRRLVLQAPAPVVAEMLGYTPQATTRQAAAVGSPWSRCAAGDHSK</sequence>
<accession>A0ABV5IZZ2</accession>
<organism evidence="1 2">
    <name type="scientific">Nonomuraea spiralis</name>
    <dbReference type="NCBI Taxonomy" id="46182"/>
    <lineage>
        <taxon>Bacteria</taxon>
        <taxon>Bacillati</taxon>
        <taxon>Actinomycetota</taxon>
        <taxon>Actinomycetes</taxon>
        <taxon>Streptosporangiales</taxon>
        <taxon>Streptosporangiaceae</taxon>
        <taxon>Nonomuraea</taxon>
    </lineage>
</organism>
<name>A0ABV5IZZ2_9ACTN</name>
<keyword evidence="2" id="KW-1185">Reference proteome</keyword>
<reference evidence="1 2" key="1">
    <citation type="submission" date="2024-09" db="EMBL/GenBank/DDBJ databases">
        <authorList>
            <person name="Sun Q."/>
            <person name="Mori K."/>
        </authorList>
    </citation>
    <scope>NUCLEOTIDE SEQUENCE [LARGE SCALE GENOMIC DNA]</scope>
    <source>
        <strain evidence="1 2">CCM 3426</strain>
    </source>
</reference>
<dbReference type="Proteomes" id="UP001589647">
    <property type="component" value="Unassembled WGS sequence"/>
</dbReference>
<dbReference type="EMBL" id="JBHMEI010000110">
    <property type="protein sequence ID" value="MFB9210056.1"/>
    <property type="molecule type" value="Genomic_DNA"/>
</dbReference>
<evidence type="ECO:0000313" key="1">
    <source>
        <dbReference type="EMBL" id="MFB9210056.1"/>
    </source>
</evidence>
<proteinExistence type="predicted"/>
<protein>
    <submittedName>
        <fullName evidence="1">Uncharacterized protein</fullName>
    </submittedName>
</protein>